<protein>
    <submittedName>
        <fullName evidence="1">Uncharacterized protein</fullName>
    </submittedName>
</protein>
<evidence type="ECO:0000313" key="2">
    <source>
        <dbReference type="Proteomes" id="UP000018143"/>
    </source>
</evidence>
<name>T1DUX0_9HELI</name>
<reference evidence="1 2" key="1">
    <citation type="journal article" date="2013" name="Genome Announc.">
        <title>Draft Genome Sequence of Helicobacter fennelliae Strain MRY12-0050, Isolated from a Bacteremia Patient.</title>
        <authorList>
            <person name="Rimbara E."/>
            <person name="Matsui M."/>
            <person name="Mori S."/>
            <person name="Suzuki S."/>
            <person name="Suzuki M."/>
            <person name="Kim H."/>
            <person name="Sekizuka T."/>
            <person name="Kuroda M."/>
            <person name="Shibayama K."/>
        </authorList>
    </citation>
    <scope>NUCLEOTIDE SEQUENCE [LARGE SCALE GENOMIC DNA]</scope>
    <source>
        <strain evidence="1 2">MRY12-0050</strain>
    </source>
</reference>
<dbReference type="STRING" id="1325130.HFN_1566"/>
<evidence type="ECO:0000313" key="1">
    <source>
        <dbReference type="EMBL" id="GAD18007.1"/>
    </source>
</evidence>
<gene>
    <name evidence="1" type="ORF">HFN_1566</name>
</gene>
<dbReference type="AlphaFoldDB" id="T1DUX0"/>
<accession>T1DUX0</accession>
<organism evidence="1 2">
    <name type="scientific">Helicobacter fennelliae MRY12-0050</name>
    <dbReference type="NCBI Taxonomy" id="1325130"/>
    <lineage>
        <taxon>Bacteria</taxon>
        <taxon>Pseudomonadati</taxon>
        <taxon>Campylobacterota</taxon>
        <taxon>Epsilonproteobacteria</taxon>
        <taxon>Campylobacterales</taxon>
        <taxon>Helicobacteraceae</taxon>
        <taxon>Helicobacter</taxon>
    </lineage>
</organism>
<dbReference type="Proteomes" id="UP000018143">
    <property type="component" value="Unassembled WGS sequence"/>
</dbReference>
<comment type="caution">
    <text evidence="1">The sequence shown here is derived from an EMBL/GenBank/DDBJ whole genome shotgun (WGS) entry which is preliminary data.</text>
</comment>
<proteinExistence type="predicted"/>
<dbReference type="EMBL" id="BASD01000003">
    <property type="protein sequence ID" value="GAD18007.1"/>
    <property type="molecule type" value="Genomic_DNA"/>
</dbReference>
<sequence length="40" mass="4570">MRFALQPTFLIKNPTRLGIAVAACLIFASKLTKRSFFRKI</sequence>
<keyword evidence="2" id="KW-1185">Reference proteome</keyword>